<evidence type="ECO:0000256" key="5">
    <source>
        <dbReference type="ARBA" id="ARBA00022925"/>
    </source>
</evidence>
<dbReference type="InterPro" id="IPR027430">
    <property type="entry name" value="Retinal_BS"/>
</dbReference>
<feature type="transmembrane region" description="Helical" evidence="13">
    <location>
        <begin position="114"/>
        <end position="137"/>
    </location>
</feature>
<dbReference type="EMBL" id="LSMT01000162">
    <property type="protein sequence ID" value="PFX25033.1"/>
    <property type="molecule type" value="Genomic_DNA"/>
</dbReference>
<evidence type="ECO:0000256" key="12">
    <source>
        <dbReference type="ARBA" id="ARBA00023224"/>
    </source>
</evidence>
<evidence type="ECO:0000256" key="2">
    <source>
        <dbReference type="ARBA" id="ARBA00022543"/>
    </source>
</evidence>
<keyword evidence="10" id="KW-1015">Disulfide bond</keyword>
<feature type="transmembrane region" description="Helical" evidence="13">
    <location>
        <begin position="158"/>
        <end position="184"/>
    </location>
</feature>
<evidence type="ECO:0000256" key="7">
    <source>
        <dbReference type="ARBA" id="ARBA00022991"/>
    </source>
</evidence>
<feature type="transmembrane region" description="Helical" evidence="13">
    <location>
        <begin position="39"/>
        <end position="66"/>
    </location>
</feature>
<dbReference type="AlphaFoldDB" id="A0A2B4S7L5"/>
<keyword evidence="11 13" id="KW-0675">Receptor</keyword>
<dbReference type="InterPro" id="IPR000276">
    <property type="entry name" value="GPCR_Rhodpsn"/>
</dbReference>
<dbReference type="InterPro" id="IPR001760">
    <property type="entry name" value="Opsin"/>
</dbReference>
<feature type="transmembrane region" description="Helical" evidence="13">
    <location>
        <begin position="78"/>
        <end position="102"/>
    </location>
</feature>
<feature type="transmembrane region" description="Helical" evidence="13">
    <location>
        <begin position="300"/>
        <end position="319"/>
    </location>
</feature>
<comment type="caution">
    <text evidence="16">The sequence shown here is derived from an EMBL/GenBank/DDBJ whole genome shotgun (WGS) entry which is preliminary data.</text>
</comment>
<keyword evidence="4 13" id="KW-0812">Transmembrane</keyword>
<keyword evidence="7 13" id="KW-0157">Chromophore</keyword>
<keyword evidence="8 13" id="KW-0297">G-protein coupled receptor</keyword>
<keyword evidence="3 13" id="KW-0716">Sensory transduction</keyword>
<name>A0A2B4S7L5_STYPI</name>
<feature type="transmembrane region" description="Helical" evidence="13">
    <location>
        <begin position="204"/>
        <end position="227"/>
    </location>
</feature>
<dbReference type="STRING" id="50429.A0A2B4S7L5"/>
<evidence type="ECO:0000256" key="1">
    <source>
        <dbReference type="ARBA" id="ARBA00004141"/>
    </source>
</evidence>
<dbReference type="InterPro" id="IPR050125">
    <property type="entry name" value="GPCR_opsins"/>
</dbReference>
<dbReference type="OrthoDB" id="5949410at2759"/>
<dbReference type="SUPFAM" id="SSF81321">
    <property type="entry name" value="Family A G protein-coupled receptor-like"/>
    <property type="match status" value="1"/>
</dbReference>
<dbReference type="PRINTS" id="PR00238">
    <property type="entry name" value="OPSIN"/>
</dbReference>
<evidence type="ECO:0000313" key="16">
    <source>
        <dbReference type="EMBL" id="PFX25033.1"/>
    </source>
</evidence>
<evidence type="ECO:0000256" key="3">
    <source>
        <dbReference type="ARBA" id="ARBA00022606"/>
    </source>
</evidence>
<proteinExistence type="inferred from homology"/>
<dbReference type="GO" id="GO:0007602">
    <property type="term" value="P:phototransduction"/>
    <property type="evidence" value="ECO:0007669"/>
    <property type="project" value="UniProtKB-KW"/>
</dbReference>
<reference evidence="17" key="1">
    <citation type="journal article" date="2017" name="bioRxiv">
        <title>Comparative analysis of the genomes of Stylophora pistillata and Acropora digitifera provides evidence for extensive differences between species of corals.</title>
        <authorList>
            <person name="Voolstra C.R."/>
            <person name="Li Y."/>
            <person name="Liew Y.J."/>
            <person name="Baumgarten S."/>
            <person name="Zoccola D."/>
            <person name="Flot J.-F."/>
            <person name="Tambutte S."/>
            <person name="Allemand D."/>
            <person name="Aranda M."/>
        </authorList>
    </citation>
    <scope>NUCLEOTIDE SEQUENCE [LARGE SCALE GENOMIC DNA]</scope>
</reference>
<keyword evidence="2 13" id="KW-0600">Photoreceptor protein</keyword>
<dbReference type="Gene3D" id="1.20.1070.10">
    <property type="entry name" value="Rhodopsin 7-helix transmembrane proteins"/>
    <property type="match status" value="1"/>
</dbReference>
<dbReference type="Proteomes" id="UP000225706">
    <property type="component" value="Unassembled WGS sequence"/>
</dbReference>
<dbReference type="PANTHER" id="PTHR24240">
    <property type="entry name" value="OPSIN"/>
    <property type="match status" value="1"/>
</dbReference>
<evidence type="ECO:0000256" key="8">
    <source>
        <dbReference type="ARBA" id="ARBA00023040"/>
    </source>
</evidence>
<dbReference type="GO" id="GO:0016020">
    <property type="term" value="C:membrane"/>
    <property type="evidence" value="ECO:0007669"/>
    <property type="project" value="UniProtKB-SubCell"/>
</dbReference>
<evidence type="ECO:0000256" key="10">
    <source>
        <dbReference type="ARBA" id="ARBA00023157"/>
    </source>
</evidence>
<dbReference type="GO" id="GO:0004930">
    <property type="term" value="F:G protein-coupled receptor activity"/>
    <property type="evidence" value="ECO:0007669"/>
    <property type="project" value="UniProtKB-KW"/>
</dbReference>
<sequence length="378" mass="42153">MYVNSWFDQTIQIKTELKGTEISILSYRFSGLEKMADGVYTFFAILATFIGGSGVILNFLVCLTYFATPKLLNASNIFLLNMAVGDFIYSLVALPLLVASNVRGKWAFGEAGCTAYAFITFFCALGSMMLLAVAAYERYFTLCRLYSDGQIQFSKKKAIILCVLMWCYALLWSLMPVLGWSRYILEGIGTSCSVDWTSRKPSDVWYTILLILGCFVLPVAIIVYSYIKTFRALRKLSQQALQNWGENNRVTQQTLKAERKMMWVIVAITAGYLFAWTPYALASVVAIVNPNRISPIGATIPAYMAKSSACYNPTIYVFMYRKMRSRLYEILCCKKSQVHPDAPSASEIASVRQSAPATLAGGRRTSSGDKFVDSSNTA</sequence>
<evidence type="ECO:0000256" key="13">
    <source>
        <dbReference type="RuleBase" id="RU004951"/>
    </source>
</evidence>
<evidence type="ECO:0000256" key="6">
    <source>
        <dbReference type="ARBA" id="ARBA00022989"/>
    </source>
</evidence>
<dbReference type="CDD" id="cd14969">
    <property type="entry name" value="7tmA_Opsins_type2_animals"/>
    <property type="match status" value="1"/>
</dbReference>
<comment type="subcellular location">
    <subcellularLocation>
        <location evidence="1 13">Membrane</location>
        <topology evidence="1 13">Multi-pass membrane protein</topology>
    </subcellularLocation>
</comment>
<keyword evidence="5 13" id="KW-0681">Retinal protein</keyword>
<dbReference type="GO" id="GO:0007601">
    <property type="term" value="P:visual perception"/>
    <property type="evidence" value="ECO:0007669"/>
    <property type="project" value="InterPro"/>
</dbReference>
<gene>
    <name evidence="16" type="primary">opn4a</name>
    <name evidence="16" type="ORF">AWC38_SpisGene10377</name>
</gene>
<evidence type="ECO:0000256" key="14">
    <source>
        <dbReference type="SAM" id="MobiDB-lite"/>
    </source>
</evidence>
<feature type="domain" description="G-protein coupled receptors family 1 profile" evidence="15">
    <location>
        <begin position="57"/>
        <end position="316"/>
    </location>
</feature>
<keyword evidence="17" id="KW-1185">Reference proteome</keyword>
<evidence type="ECO:0000256" key="11">
    <source>
        <dbReference type="ARBA" id="ARBA00023170"/>
    </source>
</evidence>
<evidence type="ECO:0000256" key="4">
    <source>
        <dbReference type="ARBA" id="ARBA00022692"/>
    </source>
</evidence>
<dbReference type="InterPro" id="IPR017452">
    <property type="entry name" value="GPCR_Rhodpsn_7TM"/>
</dbReference>
<organism evidence="16 17">
    <name type="scientific">Stylophora pistillata</name>
    <name type="common">Smooth cauliflower coral</name>
    <dbReference type="NCBI Taxonomy" id="50429"/>
    <lineage>
        <taxon>Eukaryota</taxon>
        <taxon>Metazoa</taxon>
        <taxon>Cnidaria</taxon>
        <taxon>Anthozoa</taxon>
        <taxon>Hexacorallia</taxon>
        <taxon>Scleractinia</taxon>
        <taxon>Astrocoeniina</taxon>
        <taxon>Pocilloporidae</taxon>
        <taxon>Stylophora</taxon>
    </lineage>
</organism>
<comment type="similarity">
    <text evidence="13">Belongs to the G-protein coupled receptor 1 family. Opsin subfamily.</text>
</comment>
<dbReference type="GO" id="GO:0009881">
    <property type="term" value="F:photoreceptor activity"/>
    <property type="evidence" value="ECO:0007669"/>
    <property type="project" value="UniProtKB-KW"/>
</dbReference>
<keyword evidence="6 13" id="KW-1133">Transmembrane helix</keyword>
<keyword evidence="9 13" id="KW-0472">Membrane</keyword>
<dbReference type="Pfam" id="PF00001">
    <property type="entry name" value="7tm_1"/>
    <property type="match status" value="1"/>
</dbReference>
<evidence type="ECO:0000256" key="9">
    <source>
        <dbReference type="ARBA" id="ARBA00023136"/>
    </source>
</evidence>
<keyword evidence="12 13" id="KW-0807">Transducer</keyword>
<protein>
    <submittedName>
        <fullName evidence="16">Melanopsin-A</fullName>
    </submittedName>
</protein>
<feature type="region of interest" description="Disordered" evidence="14">
    <location>
        <begin position="343"/>
        <end position="378"/>
    </location>
</feature>
<evidence type="ECO:0000259" key="15">
    <source>
        <dbReference type="PROSITE" id="PS50262"/>
    </source>
</evidence>
<dbReference type="PROSITE" id="PS50262">
    <property type="entry name" value="G_PROTEIN_RECEP_F1_2"/>
    <property type="match status" value="1"/>
</dbReference>
<dbReference type="PROSITE" id="PS00238">
    <property type="entry name" value="OPSIN"/>
    <property type="match status" value="1"/>
</dbReference>
<dbReference type="PRINTS" id="PR00237">
    <property type="entry name" value="GPCRRHODOPSN"/>
</dbReference>
<feature type="transmembrane region" description="Helical" evidence="13">
    <location>
        <begin position="262"/>
        <end position="288"/>
    </location>
</feature>
<evidence type="ECO:0000313" key="17">
    <source>
        <dbReference type="Proteomes" id="UP000225706"/>
    </source>
</evidence>
<accession>A0A2B4S7L5</accession>